<feature type="transmembrane region" description="Helical" evidence="6">
    <location>
        <begin position="63"/>
        <end position="83"/>
    </location>
</feature>
<evidence type="ECO:0000256" key="3">
    <source>
        <dbReference type="ARBA" id="ARBA00022692"/>
    </source>
</evidence>
<dbReference type="EMBL" id="BNAJ01000001">
    <property type="protein sequence ID" value="GHF33547.1"/>
    <property type="molecule type" value="Genomic_DNA"/>
</dbReference>
<keyword evidence="11" id="KW-1185">Reference proteome</keyword>
<evidence type="ECO:0000256" key="2">
    <source>
        <dbReference type="ARBA" id="ARBA00022475"/>
    </source>
</evidence>
<sequence>MTSRAPALADHPAVSARTAPLPDRLTQATILLLSALTIMSGATIAPALPAMQAHFASTPHAALLVKLSLTIVGLVIAISAPLSGALADRHGRRPVLLWSLALYAVGGASGLVAMTLGGVLVGRVVLGLAVAGTMTAAGALVNDLFSGPARGRFLSQQAAFSSFGGALLFPIGGVLAAQSWRAPFGLYLLAALLLPLVWRLPRGVPAEVETAEGSSAAPRWGAVGVVYALALGYMVVFYLMPAQGPFLLRTLGAAPAMIGVLLGTFALTSAVTSLAYARAAGRFDPRRVAALGFALVAGGWAVVASAPALPAVVVGLILAGLGGGLVFPNLYTWLADLTPPAWRGRVTAGMSSAVFMGQFLSPLLLASPAGHEAHGFVWGAAAAVVMAAALLALSARQAIRPV</sequence>
<feature type="transmembrane region" description="Helical" evidence="6">
    <location>
        <begin position="30"/>
        <end position="51"/>
    </location>
</feature>
<comment type="subcellular location">
    <subcellularLocation>
        <location evidence="1">Cell membrane</location>
        <topology evidence="1">Multi-pass membrane protein</topology>
    </subcellularLocation>
</comment>
<evidence type="ECO:0000256" key="4">
    <source>
        <dbReference type="ARBA" id="ARBA00022989"/>
    </source>
</evidence>
<dbReference type="GO" id="GO:0005886">
    <property type="term" value="C:plasma membrane"/>
    <property type="evidence" value="ECO:0007669"/>
    <property type="project" value="UniProtKB-SubCell"/>
</dbReference>
<dbReference type="CDD" id="cd17473">
    <property type="entry name" value="MFS_arabinose_efflux_permease_like"/>
    <property type="match status" value="1"/>
</dbReference>
<feature type="transmembrane region" description="Helical" evidence="6">
    <location>
        <begin position="376"/>
        <end position="395"/>
    </location>
</feature>
<dbReference type="PROSITE" id="PS50850">
    <property type="entry name" value="MFS"/>
    <property type="match status" value="1"/>
</dbReference>
<evidence type="ECO:0000313" key="8">
    <source>
        <dbReference type="EMBL" id="GHF33547.1"/>
    </source>
</evidence>
<dbReference type="Proteomes" id="UP000619376">
    <property type="component" value="Unassembled WGS sequence"/>
</dbReference>
<organism evidence="9 10">
    <name type="scientific">Deinococcus metalli</name>
    <dbReference type="NCBI Taxonomy" id="1141878"/>
    <lineage>
        <taxon>Bacteria</taxon>
        <taxon>Thermotogati</taxon>
        <taxon>Deinococcota</taxon>
        <taxon>Deinococci</taxon>
        <taxon>Deinococcales</taxon>
        <taxon>Deinococcaceae</taxon>
        <taxon>Deinococcus</taxon>
    </lineage>
</organism>
<dbReference type="Pfam" id="PF07690">
    <property type="entry name" value="MFS_1"/>
    <property type="match status" value="2"/>
</dbReference>
<dbReference type="RefSeq" id="WP_184109062.1">
    <property type="nucleotide sequence ID" value="NZ_BNAJ01000001.1"/>
</dbReference>
<dbReference type="GO" id="GO:0016491">
    <property type="term" value="F:oxidoreductase activity"/>
    <property type="evidence" value="ECO:0007669"/>
    <property type="project" value="InterPro"/>
</dbReference>
<dbReference type="PANTHER" id="PTHR43124:SF3">
    <property type="entry name" value="CHLORAMPHENICOL EFFLUX PUMP RV0191"/>
    <property type="match status" value="1"/>
</dbReference>
<dbReference type="AlphaFoldDB" id="A0A7W8NLK1"/>
<reference evidence="9 10" key="3">
    <citation type="submission" date="2020-08" db="EMBL/GenBank/DDBJ databases">
        <title>Genomic Encyclopedia of Type Strains, Phase IV (KMG-IV): sequencing the most valuable type-strain genomes for metagenomic binning, comparative biology and taxonomic classification.</title>
        <authorList>
            <person name="Goeker M."/>
        </authorList>
    </citation>
    <scope>NUCLEOTIDE SEQUENCE [LARGE SCALE GENOMIC DNA]</scope>
    <source>
        <strain evidence="9 10">DSM 27521</strain>
    </source>
</reference>
<evidence type="ECO:0000256" key="5">
    <source>
        <dbReference type="ARBA" id="ARBA00023136"/>
    </source>
</evidence>
<keyword evidence="2" id="KW-1003">Cell membrane</keyword>
<evidence type="ECO:0000313" key="11">
    <source>
        <dbReference type="Proteomes" id="UP000619376"/>
    </source>
</evidence>
<dbReference type="GO" id="GO:0022857">
    <property type="term" value="F:transmembrane transporter activity"/>
    <property type="evidence" value="ECO:0007669"/>
    <property type="project" value="InterPro"/>
</dbReference>
<feature type="transmembrane region" description="Helical" evidence="6">
    <location>
        <begin position="346"/>
        <end position="364"/>
    </location>
</feature>
<reference evidence="11" key="2">
    <citation type="journal article" date="2019" name="Int. J. Syst. Evol. Microbiol.">
        <title>The Global Catalogue of Microorganisms (GCM) 10K type strain sequencing project: providing services to taxonomists for standard genome sequencing and annotation.</title>
        <authorList>
            <consortium name="The Broad Institute Genomics Platform"/>
            <consortium name="The Broad Institute Genome Sequencing Center for Infectious Disease"/>
            <person name="Wu L."/>
            <person name="Ma J."/>
        </authorList>
    </citation>
    <scope>NUCLEOTIDE SEQUENCE [LARGE SCALE GENOMIC DNA]</scope>
    <source>
        <strain evidence="11">CGMCC 1.18437</strain>
    </source>
</reference>
<evidence type="ECO:0000256" key="1">
    <source>
        <dbReference type="ARBA" id="ARBA00004651"/>
    </source>
</evidence>
<dbReference type="PROSITE" id="PS00059">
    <property type="entry name" value="ADH_ZINC"/>
    <property type="match status" value="1"/>
</dbReference>
<feature type="domain" description="Major facilitator superfamily (MFS) profile" evidence="7">
    <location>
        <begin position="26"/>
        <end position="402"/>
    </location>
</feature>
<feature type="transmembrane region" description="Helical" evidence="6">
    <location>
        <begin position="124"/>
        <end position="145"/>
    </location>
</feature>
<feature type="transmembrane region" description="Helical" evidence="6">
    <location>
        <begin position="95"/>
        <end position="118"/>
    </location>
</feature>
<dbReference type="Gene3D" id="1.20.1250.20">
    <property type="entry name" value="MFS general substrate transporter like domains"/>
    <property type="match status" value="2"/>
</dbReference>
<dbReference type="PANTHER" id="PTHR43124">
    <property type="entry name" value="PURINE EFFLUX PUMP PBUE"/>
    <property type="match status" value="1"/>
</dbReference>
<proteinExistence type="predicted"/>
<dbReference type="InterPro" id="IPR036259">
    <property type="entry name" value="MFS_trans_sf"/>
</dbReference>
<dbReference type="EMBL" id="JACHFK010000001">
    <property type="protein sequence ID" value="MBB5374809.1"/>
    <property type="molecule type" value="Genomic_DNA"/>
</dbReference>
<feature type="transmembrane region" description="Helical" evidence="6">
    <location>
        <begin position="220"/>
        <end position="240"/>
    </location>
</feature>
<dbReference type="GO" id="GO:0008270">
    <property type="term" value="F:zinc ion binding"/>
    <property type="evidence" value="ECO:0007669"/>
    <property type="project" value="InterPro"/>
</dbReference>
<feature type="transmembrane region" description="Helical" evidence="6">
    <location>
        <begin position="184"/>
        <end position="200"/>
    </location>
</feature>
<evidence type="ECO:0000259" key="7">
    <source>
        <dbReference type="PROSITE" id="PS50850"/>
    </source>
</evidence>
<keyword evidence="5 6" id="KW-0472">Membrane</keyword>
<accession>A0A7W8NLK1</accession>
<evidence type="ECO:0000313" key="9">
    <source>
        <dbReference type="EMBL" id="MBB5374809.1"/>
    </source>
</evidence>
<feature type="transmembrane region" description="Helical" evidence="6">
    <location>
        <begin position="288"/>
        <end position="306"/>
    </location>
</feature>
<dbReference type="InterPro" id="IPR020846">
    <property type="entry name" value="MFS_dom"/>
</dbReference>
<reference evidence="8" key="4">
    <citation type="submission" date="2024-05" db="EMBL/GenBank/DDBJ databases">
        <authorList>
            <person name="Sun Q."/>
            <person name="Zhou Y."/>
        </authorList>
    </citation>
    <scope>NUCLEOTIDE SEQUENCE</scope>
    <source>
        <strain evidence="8">CGMCC 1.18437</strain>
    </source>
</reference>
<dbReference type="SUPFAM" id="SSF103473">
    <property type="entry name" value="MFS general substrate transporter"/>
    <property type="match status" value="1"/>
</dbReference>
<feature type="transmembrane region" description="Helical" evidence="6">
    <location>
        <begin position="157"/>
        <end position="178"/>
    </location>
</feature>
<feature type="transmembrane region" description="Helical" evidence="6">
    <location>
        <begin position="252"/>
        <end position="276"/>
    </location>
</feature>
<reference evidence="8" key="1">
    <citation type="journal article" date="2014" name="Int. J. Syst. Evol. Microbiol.">
        <title>Complete genome of a new Firmicutes species belonging to the dominant human colonic microbiota ('Ruminococcus bicirculans') reveals two chromosomes and a selective capacity to utilize plant glucans.</title>
        <authorList>
            <consortium name="NISC Comparative Sequencing Program"/>
            <person name="Wegmann U."/>
            <person name="Louis P."/>
            <person name="Goesmann A."/>
            <person name="Henrissat B."/>
            <person name="Duncan S.H."/>
            <person name="Flint H.J."/>
        </authorList>
    </citation>
    <scope>NUCLEOTIDE SEQUENCE</scope>
    <source>
        <strain evidence="8">CGMCC 1.18437</strain>
    </source>
</reference>
<dbReference type="InterPro" id="IPR002328">
    <property type="entry name" value="ADH_Zn_CS"/>
</dbReference>
<feature type="transmembrane region" description="Helical" evidence="6">
    <location>
        <begin position="312"/>
        <end position="334"/>
    </location>
</feature>
<gene>
    <name evidence="8" type="ORF">GCM10017781_07880</name>
    <name evidence="9" type="ORF">HNQ07_000253</name>
</gene>
<evidence type="ECO:0000313" key="10">
    <source>
        <dbReference type="Proteomes" id="UP000539473"/>
    </source>
</evidence>
<name>A0A7W8NLK1_9DEIO</name>
<evidence type="ECO:0000256" key="6">
    <source>
        <dbReference type="SAM" id="Phobius"/>
    </source>
</evidence>
<comment type="caution">
    <text evidence="9">The sequence shown here is derived from an EMBL/GenBank/DDBJ whole genome shotgun (WGS) entry which is preliminary data.</text>
</comment>
<dbReference type="InterPro" id="IPR050189">
    <property type="entry name" value="MFS_Efflux_Transporters"/>
</dbReference>
<keyword evidence="4 6" id="KW-1133">Transmembrane helix</keyword>
<dbReference type="Proteomes" id="UP000539473">
    <property type="component" value="Unassembled WGS sequence"/>
</dbReference>
<keyword evidence="3 6" id="KW-0812">Transmembrane</keyword>
<dbReference type="InterPro" id="IPR011701">
    <property type="entry name" value="MFS"/>
</dbReference>
<protein>
    <submittedName>
        <fullName evidence="9">MFS family permease</fullName>
    </submittedName>
    <submittedName>
        <fullName evidence="8">MFS transporter</fullName>
    </submittedName>
</protein>